<name>A0A6G1G014_9PEZI</name>
<evidence type="ECO:0000313" key="3">
    <source>
        <dbReference type="EMBL" id="KAF1811394.1"/>
    </source>
</evidence>
<dbReference type="GO" id="GO:0003723">
    <property type="term" value="F:RNA binding"/>
    <property type="evidence" value="ECO:0007669"/>
    <property type="project" value="TreeGrafter"/>
</dbReference>
<dbReference type="InterPro" id="IPR036397">
    <property type="entry name" value="RNaseH_sf"/>
</dbReference>
<evidence type="ECO:0000313" key="4">
    <source>
        <dbReference type="Proteomes" id="UP000504638"/>
    </source>
</evidence>
<dbReference type="GO" id="GO:0000175">
    <property type="term" value="F:3'-5'-RNA exonuclease activity"/>
    <property type="evidence" value="ECO:0007669"/>
    <property type="project" value="TreeGrafter"/>
</dbReference>
<reference evidence="5" key="3">
    <citation type="submission" date="2025-04" db="UniProtKB">
        <authorList>
            <consortium name="RefSeq"/>
        </authorList>
    </citation>
    <scope>IDENTIFICATION</scope>
    <source>
        <strain evidence="5">CBS 781.70</strain>
    </source>
</reference>
<dbReference type="GeneID" id="54423465"/>
<dbReference type="AlphaFoldDB" id="A0A6G1G014"/>
<dbReference type="SUPFAM" id="SSF53098">
    <property type="entry name" value="Ribonuclease H-like"/>
    <property type="match status" value="1"/>
</dbReference>
<dbReference type="GO" id="GO:0005634">
    <property type="term" value="C:nucleus"/>
    <property type="evidence" value="ECO:0007669"/>
    <property type="project" value="TreeGrafter"/>
</dbReference>
<dbReference type="Pfam" id="PF04857">
    <property type="entry name" value="CAF1"/>
    <property type="match status" value="1"/>
</dbReference>
<dbReference type="PANTHER" id="PTHR15092:SF22">
    <property type="entry name" value="POLY(A)-SPECIFIC RIBONUCLEASE PNLDC1"/>
    <property type="match status" value="1"/>
</dbReference>
<evidence type="ECO:0000256" key="2">
    <source>
        <dbReference type="SAM" id="MobiDB-lite"/>
    </source>
</evidence>
<gene>
    <name evidence="3 5" type="ORF">P152DRAFT_515340</name>
</gene>
<accession>A0A6G1G014</accession>
<dbReference type="RefSeq" id="XP_033533025.1">
    <property type="nucleotide sequence ID" value="XM_033682895.1"/>
</dbReference>
<reference evidence="5" key="2">
    <citation type="submission" date="2020-04" db="EMBL/GenBank/DDBJ databases">
        <authorList>
            <consortium name="NCBI Genome Project"/>
        </authorList>
    </citation>
    <scope>NUCLEOTIDE SEQUENCE</scope>
    <source>
        <strain evidence="5">CBS 781.70</strain>
    </source>
</reference>
<comment type="similarity">
    <text evidence="1">Belongs to the CAF1 family.</text>
</comment>
<dbReference type="PANTHER" id="PTHR15092">
    <property type="entry name" value="POLY A -SPECIFIC RIBONUCLEASE/TARGET OF EGR1, MEMBER 1"/>
    <property type="match status" value="1"/>
</dbReference>
<sequence>MDIDRNTFKGNLLPILERVADSPFVSIDCEMSGVVTKAKGVERQPLQQTLQQRYAEVKEAAEKYTILQIGLTCVTVRESDEVDESGRYIQRDPQYILHPYNFNLNPLLEEKLDIERIFSFQSGAVDFLMRHGFQMDRPFTHGVPYLSRAEARDAKRVAAELLNKSGLEDLQLGPEHVDALGFVAKTRAEIIEWGRIKFNSDLHVFSRHCASNFKGINPELTRFEQRLVHQLVRAEFPDLISMGKSSKVVIRVKDEVKEKQRVASRLAEADRAIKRQTGFRWIVDALSGRSLANLTMDLVSYDPQTGARNDFNQLVFGYQSRLDRVRDRTRTSQPVLVGHNMFTDLVYFYKTFVGPLPDTVEEFAAKIHEHFPLIVDTKYMATHNCSDINPASSLEEIDDSLIGQKKPFVGWANGHDMSDKTPHEAGYDSYVTARIMILLSAKLEAAGKYIDGNTPNPQTSSSPLQSAPSTPTTECGGSALDPTSANFIPGSHCHRNAHAGTEAPFISFTRSHLQLDPHGERPDSAPAAFVPGNVRLGDPAEVVRSHGVVSRPASSGHQGPGKSPSWFARATPFDNFDRLQLHDTSDPTKLLRPSPVEAHAIRQLQEPKQLQGWMPPLESDFWRVYGNKLRVFGTVEKELNLAPEGSA</sequence>
<dbReference type="GO" id="GO:1990431">
    <property type="term" value="P:priRNA 3'-end processing"/>
    <property type="evidence" value="ECO:0007669"/>
    <property type="project" value="TreeGrafter"/>
</dbReference>
<dbReference type="EMBL" id="ML975162">
    <property type="protein sequence ID" value="KAF1811394.1"/>
    <property type="molecule type" value="Genomic_DNA"/>
</dbReference>
<keyword evidence="4" id="KW-1185">Reference proteome</keyword>
<dbReference type="OrthoDB" id="1432093at2759"/>
<proteinExistence type="inferred from homology"/>
<dbReference type="GO" id="GO:1990432">
    <property type="term" value="P:siRNA 3'-end processing"/>
    <property type="evidence" value="ECO:0007669"/>
    <property type="project" value="TreeGrafter"/>
</dbReference>
<dbReference type="InterPro" id="IPR012337">
    <property type="entry name" value="RNaseH-like_sf"/>
</dbReference>
<dbReference type="InterPro" id="IPR006941">
    <property type="entry name" value="RNase_CAF1"/>
</dbReference>
<organism evidence="3">
    <name type="scientific">Eremomyces bilateralis CBS 781.70</name>
    <dbReference type="NCBI Taxonomy" id="1392243"/>
    <lineage>
        <taxon>Eukaryota</taxon>
        <taxon>Fungi</taxon>
        <taxon>Dikarya</taxon>
        <taxon>Ascomycota</taxon>
        <taxon>Pezizomycotina</taxon>
        <taxon>Dothideomycetes</taxon>
        <taxon>Dothideomycetes incertae sedis</taxon>
        <taxon>Eremomycetales</taxon>
        <taxon>Eremomycetaceae</taxon>
        <taxon>Eremomyces</taxon>
    </lineage>
</organism>
<dbReference type="GO" id="GO:0000289">
    <property type="term" value="P:nuclear-transcribed mRNA poly(A) tail shortening"/>
    <property type="evidence" value="ECO:0007669"/>
    <property type="project" value="TreeGrafter"/>
</dbReference>
<dbReference type="Proteomes" id="UP000504638">
    <property type="component" value="Unplaced"/>
</dbReference>
<reference evidence="3 5" key="1">
    <citation type="submission" date="2020-01" db="EMBL/GenBank/DDBJ databases">
        <authorList>
            <consortium name="DOE Joint Genome Institute"/>
            <person name="Haridas S."/>
            <person name="Albert R."/>
            <person name="Binder M."/>
            <person name="Bloem J."/>
            <person name="Labutti K."/>
            <person name="Salamov A."/>
            <person name="Andreopoulos B."/>
            <person name="Baker S.E."/>
            <person name="Barry K."/>
            <person name="Bills G."/>
            <person name="Bluhm B.H."/>
            <person name="Cannon C."/>
            <person name="Castanera R."/>
            <person name="Culley D.E."/>
            <person name="Daum C."/>
            <person name="Ezra D."/>
            <person name="Gonzalez J.B."/>
            <person name="Henrissat B."/>
            <person name="Kuo A."/>
            <person name="Liang C."/>
            <person name="Lipzen A."/>
            <person name="Lutzoni F."/>
            <person name="Magnuson J."/>
            <person name="Mondo S."/>
            <person name="Nolan M."/>
            <person name="Ohm R."/>
            <person name="Pangilinan J."/>
            <person name="Park H.-J."/>
            <person name="Ramirez L."/>
            <person name="Alfaro M."/>
            <person name="Sun H."/>
            <person name="Tritt A."/>
            <person name="Yoshinaga Y."/>
            <person name="Zwiers L.-H."/>
            <person name="Turgeon B.G."/>
            <person name="Goodwin S.B."/>
            <person name="Spatafora J.W."/>
            <person name="Crous P.W."/>
            <person name="Grigoriev I.V."/>
        </authorList>
    </citation>
    <scope>NUCLEOTIDE SEQUENCE</scope>
    <source>
        <strain evidence="3 5">CBS 781.70</strain>
    </source>
</reference>
<evidence type="ECO:0000313" key="5">
    <source>
        <dbReference type="RefSeq" id="XP_033533025.1"/>
    </source>
</evidence>
<feature type="compositionally biased region" description="Polar residues" evidence="2">
    <location>
        <begin position="453"/>
        <end position="486"/>
    </location>
</feature>
<dbReference type="InterPro" id="IPR051181">
    <property type="entry name" value="CAF1_poly(A)_ribonucleases"/>
</dbReference>
<dbReference type="Gene3D" id="3.30.420.10">
    <property type="entry name" value="Ribonuclease H-like superfamily/Ribonuclease H"/>
    <property type="match status" value="2"/>
</dbReference>
<feature type="region of interest" description="Disordered" evidence="2">
    <location>
        <begin position="450"/>
        <end position="487"/>
    </location>
</feature>
<evidence type="ECO:0000256" key="1">
    <source>
        <dbReference type="ARBA" id="ARBA00008372"/>
    </source>
</evidence>
<protein>
    <submittedName>
        <fullName evidence="3 5">CAF1-domain-containing protein</fullName>
    </submittedName>
</protein>